<feature type="compositionally biased region" description="Basic and acidic residues" evidence="1">
    <location>
        <begin position="83"/>
        <end position="92"/>
    </location>
</feature>
<organism evidence="2 3">
    <name type="scientific">Plakobranchus ocellatus</name>
    <dbReference type="NCBI Taxonomy" id="259542"/>
    <lineage>
        <taxon>Eukaryota</taxon>
        <taxon>Metazoa</taxon>
        <taxon>Spiralia</taxon>
        <taxon>Lophotrochozoa</taxon>
        <taxon>Mollusca</taxon>
        <taxon>Gastropoda</taxon>
        <taxon>Heterobranchia</taxon>
        <taxon>Euthyneura</taxon>
        <taxon>Panpulmonata</taxon>
        <taxon>Sacoglossa</taxon>
        <taxon>Placobranchoidea</taxon>
        <taxon>Plakobranchidae</taxon>
        <taxon>Plakobranchus</taxon>
    </lineage>
</organism>
<dbReference type="EMBL" id="BLXT01005617">
    <property type="protein sequence ID" value="GFO24489.1"/>
    <property type="molecule type" value="Genomic_DNA"/>
</dbReference>
<keyword evidence="3" id="KW-1185">Reference proteome</keyword>
<reference evidence="2 3" key="1">
    <citation type="journal article" date="2021" name="Elife">
        <title>Chloroplast acquisition without the gene transfer in kleptoplastic sea slugs, Plakobranchus ocellatus.</title>
        <authorList>
            <person name="Maeda T."/>
            <person name="Takahashi S."/>
            <person name="Yoshida T."/>
            <person name="Shimamura S."/>
            <person name="Takaki Y."/>
            <person name="Nagai Y."/>
            <person name="Toyoda A."/>
            <person name="Suzuki Y."/>
            <person name="Arimoto A."/>
            <person name="Ishii H."/>
            <person name="Satoh N."/>
            <person name="Nishiyama T."/>
            <person name="Hasebe M."/>
            <person name="Maruyama T."/>
            <person name="Minagawa J."/>
            <person name="Obokata J."/>
            <person name="Shigenobu S."/>
        </authorList>
    </citation>
    <scope>NUCLEOTIDE SEQUENCE [LARGE SCALE GENOMIC DNA]</scope>
</reference>
<feature type="compositionally biased region" description="Basic and acidic residues" evidence="1">
    <location>
        <begin position="39"/>
        <end position="57"/>
    </location>
</feature>
<proteinExistence type="predicted"/>
<feature type="compositionally biased region" description="Basic residues" evidence="1">
    <location>
        <begin position="29"/>
        <end position="38"/>
    </location>
</feature>
<feature type="region of interest" description="Disordered" evidence="1">
    <location>
        <begin position="1"/>
        <end position="57"/>
    </location>
</feature>
<gene>
    <name evidence="2" type="ORF">PoB_005099400</name>
</gene>
<feature type="compositionally biased region" description="Acidic residues" evidence="1">
    <location>
        <begin position="101"/>
        <end position="114"/>
    </location>
</feature>
<evidence type="ECO:0000256" key="1">
    <source>
        <dbReference type="SAM" id="MobiDB-lite"/>
    </source>
</evidence>
<comment type="caution">
    <text evidence="2">The sequence shown here is derived from an EMBL/GenBank/DDBJ whole genome shotgun (WGS) entry which is preliminary data.</text>
</comment>
<evidence type="ECO:0000313" key="2">
    <source>
        <dbReference type="EMBL" id="GFO24489.1"/>
    </source>
</evidence>
<dbReference type="AlphaFoldDB" id="A0AAV4C040"/>
<name>A0AAV4C040_9GAST</name>
<sequence length="114" mass="12655">MEKDWSHPEEDEAESEYNTTGPVLELRCRRSKGRPRATCRRESGRCDKGKEDTERTGENPCKAFLMVCPKLWCCDSDGEYDDRDGRNGRDNDGGGSGGGSGEEDSKDDAKDADD</sequence>
<protein>
    <submittedName>
        <fullName evidence="2">Uncharacterized protein</fullName>
    </submittedName>
</protein>
<feature type="region of interest" description="Disordered" evidence="1">
    <location>
        <begin position="80"/>
        <end position="114"/>
    </location>
</feature>
<evidence type="ECO:0000313" key="3">
    <source>
        <dbReference type="Proteomes" id="UP000735302"/>
    </source>
</evidence>
<accession>A0AAV4C040</accession>
<dbReference type="Proteomes" id="UP000735302">
    <property type="component" value="Unassembled WGS sequence"/>
</dbReference>